<dbReference type="InterPro" id="IPR039528">
    <property type="entry name" value="DPM1-like"/>
</dbReference>
<keyword evidence="12" id="KW-0479">Metal-binding</keyword>
<dbReference type="FunFam" id="3.90.550.10:FF:000119">
    <property type="entry name" value="Dolichol-phosphate mannosyltransferase subunit 1"/>
    <property type="match status" value="1"/>
</dbReference>
<evidence type="ECO:0000256" key="12">
    <source>
        <dbReference type="ARBA" id="ARBA00022723"/>
    </source>
</evidence>
<evidence type="ECO:0000256" key="8">
    <source>
        <dbReference type="ARBA" id="ARBA00012704"/>
    </source>
</evidence>
<evidence type="ECO:0000313" key="25">
    <source>
        <dbReference type="EMBL" id="RUS96130.1"/>
    </source>
</evidence>
<dbReference type="GO" id="GO:0035269">
    <property type="term" value="P:protein O-linked glycosylation via mannose"/>
    <property type="evidence" value="ECO:0007669"/>
    <property type="project" value="TreeGrafter"/>
</dbReference>
<feature type="transmembrane region" description="Helical" evidence="22">
    <location>
        <begin position="384"/>
        <end position="403"/>
    </location>
</feature>
<evidence type="ECO:0000256" key="21">
    <source>
        <dbReference type="ARBA" id="ARBA00083744"/>
    </source>
</evidence>
<evidence type="ECO:0000259" key="23">
    <source>
        <dbReference type="Pfam" id="PF00535"/>
    </source>
</evidence>
<evidence type="ECO:0000256" key="20">
    <source>
        <dbReference type="ARBA" id="ARBA00082614"/>
    </source>
</evidence>
<evidence type="ECO:0000256" key="17">
    <source>
        <dbReference type="ARBA" id="ARBA00053724"/>
    </source>
</evidence>
<comment type="subcellular location">
    <subcellularLocation>
        <location evidence="5">Endomembrane system</location>
    </subcellularLocation>
    <subcellularLocation>
        <location evidence="4">Membrane</location>
        <topology evidence="4">Multi-pass membrane protein</topology>
    </subcellularLocation>
</comment>
<feature type="domain" description="GtrA/DPMS transmembrane" evidence="24">
    <location>
        <begin position="284"/>
        <end position="403"/>
    </location>
</feature>
<comment type="pathway">
    <text evidence="6">Protein modification; protein glycosylation.</text>
</comment>
<dbReference type="Pfam" id="PF00535">
    <property type="entry name" value="Glycos_transf_2"/>
    <property type="match status" value="1"/>
</dbReference>
<gene>
    <name evidence="25" type="ORF">DSM107003_27920</name>
</gene>
<evidence type="ECO:0000256" key="5">
    <source>
        <dbReference type="ARBA" id="ARBA00004308"/>
    </source>
</evidence>
<keyword evidence="15 22" id="KW-0472">Membrane</keyword>
<evidence type="ECO:0000256" key="22">
    <source>
        <dbReference type="SAM" id="Phobius"/>
    </source>
</evidence>
<keyword evidence="11 22" id="KW-0812">Transmembrane</keyword>
<evidence type="ECO:0000256" key="3">
    <source>
        <dbReference type="ARBA" id="ARBA00001946"/>
    </source>
</evidence>
<evidence type="ECO:0000313" key="26">
    <source>
        <dbReference type="Proteomes" id="UP000276103"/>
    </source>
</evidence>
<accession>A0A3S1A9I6</accession>
<dbReference type="GO" id="GO:0012505">
    <property type="term" value="C:endomembrane system"/>
    <property type="evidence" value="ECO:0007669"/>
    <property type="project" value="UniProtKB-SubCell"/>
</dbReference>
<keyword evidence="16" id="KW-0464">Manganese</keyword>
<dbReference type="PANTHER" id="PTHR43398">
    <property type="entry name" value="DOLICHOL-PHOSPHATE MANNOSYLTRANSFERASE SUBUNIT 1"/>
    <property type="match status" value="1"/>
</dbReference>
<dbReference type="SUPFAM" id="SSF53448">
    <property type="entry name" value="Nucleotide-diphospho-sugar transferases"/>
    <property type="match status" value="1"/>
</dbReference>
<feature type="domain" description="Glycosyltransferase 2-like" evidence="23">
    <location>
        <begin position="36"/>
        <end position="204"/>
    </location>
</feature>
<reference evidence="25 26" key="1">
    <citation type="journal article" date="2019" name="Genome Biol. Evol.">
        <title>Day and night: Metabolic profiles and evolutionary relationships of six axenic non-marine cyanobacteria.</title>
        <authorList>
            <person name="Will S.E."/>
            <person name="Henke P."/>
            <person name="Boedeker C."/>
            <person name="Huang S."/>
            <person name="Brinkmann H."/>
            <person name="Rohde M."/>
            <person name="Jarek M."/>
            <person name="Friedl T."/>
            <person name="Seufert S."/>
            <person name="Schumacher M."/>
            <person name="Overmann J."/>
            <person name="Neumann-Schaal M."/>
            <person name="Petersen J."/>
        </authorList>
    </citation>
    <scope>NUCLEOTIDE SEQUENCE [LARGE SCALE GENOMIC DNA]</scope>
    <source>
        <strain evidence="25 26">SAG 1403-4b</strain>
    </source>
</reference>
<evidence type="ECO:0000256" key="7">
    <source>
        <dbReference type="ARBA" id="ARBA00006739"/>
    </source>
</evidence>
<dbReference type="Pfam" id="PF04138">
    <property type="entry name" value="GtrA_DPMS_TM"/>
    <property type="match status" value="1"/>
</dbReference>
<comment type="cofactor">
    <cofactor evidence="3">
        <name>Mg(2+)</name>
        <dbReference type="ChEBI" id="CHEBI:18420"/>
    </cofactor>
</comment>
<dbReference type="CDD" id="cd06442">
    <property type="entry name" value="DPM1_like"/>
    <property type="match status" value="1"/>
</dbReference>
<evidence type="ECO:0000256" key="4">
    <source>
        <dbReference type="ARBA" id="ARBA00004141"/>
    </source>
</evidence>
<feature type="transmembrane region" description="Helical" evidence="22">
    <location>
        <begin position="282"/>
        <end position="303"/>
    </location>
</feature>
<name>A0A3S1A9I6_ANAVA</name>
<evidence type="ECO:0000256" key="13">
    <source>
        <dbReference type="ARBA" id="ARBA00022842"/>
    </source>
</evidence>
<sequence>MNANSSNSLLAVPSGALKIPEYPVTDVVGDNPVLLSLVIPTYKERDNIPNVVSILSRLLDEAIPGNYELIVVDDDSPDLTWEVAQSLMPEYPQLRVMRREDERGLSSAVIRGWQAATGSFLGVIDGDLQHPPEVLTQLLQKMIDGADLALASRHVDGGGVSSWSVIRRFLSRGAQVLGLIILPGVLGRVSDPMSGYFMVRRSAIANTTLNPVGYKILLEVIGRGNVREIAEAGYVFRERTEGESKVTSKQYVEYIHHLVRLRLSTGRIGKIRRKVNFPVGRFLRFGAVGLSGVFVDMAILYLLSDPTTLAWPLTRSKILAGEIAIFNNFLWNDAWTFADVSMQQKGWKLRLKRFLKFNVICLAGLVLNVLVLNIVFNFLIPNRYIANFIAIAVATIWNFWVNLQLSWRVTEVK</sequence>
<dbReference type="GO" id="GO:0006506">
    <property type="term" value="P:GPI anchor biosynthetic process"/>
    <property type="evidence" value="ECO:0007669"/>
    <property type="project" value="TreeGrafter"/>
</dbReference>
<evidence type="ECO:0000256" key="14">
    <source>
        <dbReference type="ARBA" id="ARBA00022989"/>
    </source>
</evidence>
<protein>
    <recommendedName>
        <fullName evidence="18">Dolichol-phosphate mannosyltransferase</fullName>
        <ecNumber evidence="8">2.4.1.83</ecNumber>
    </recommendedName>
    <alternativeName>
        <fullName evidence="20">Dolichol-phosphate mannose synthase</fullName>
    </alternativeName>
    <alternativeName>
        <fullName evidence="19">Dolichyl-phosphate beta-D-mannosyltransferase</fullName>
    </alternativeName>
    <alternativeName>
        <fullName evidence="21">Mannose-P-dolichol synthase</fullName>
    </alternativeName>
</protein>
<comment type="caution">
    <text evidence="25">The sequence shown here is derived from an EMBL/GenBank/DDBJ whole genome shotgun (WGS) entry which is preliminary data.</text>
</comment>
<keyword evidence="9" id="KW-0328">Glycosyltransferase</keyword>
<proteinExistence type="inferred from homology"/>
<evidence type="ECO:0000256" key="10">
    <source>
        <dbReference type="ARBA" id="ARBA00022679"/>
    </source>
</evidence>
<comment type="cofactor">
    <cofactor evidence="1">
        <name>Ca(2+)</name>
        <dbReference type="ChEBI" id="CHEBI:29108"/>
    </cofactor>
</comment>
<dbReference type="InterPro" id="IPR007267">
    <property type="entry name" value="GtrA_DPMS_TM"/>
</dbReference>
<evidence type="ECO:0000256" key="19">
    <source>
        <dbReference type="ARBA" id="ARBA00082336"/>
    </source>
</evidence>
<comment type="similarity">
    <text evidence="7">Belongs to the glycosyltransferase 2 family.</text>
</comment>
<dbReference type="GO" id="GO:0006488">
    <property type="term" value="P:dolichol-linked oligosaccharide biosynthetic process"/>
    <property type="evidence" value="ECO:0007669"/>
    <property type="project" value="TreeGrafter"/>
</dbReference>
<evidence type="ECO:0000256" key="1">
    <source>
        <dbReference type="ARBA" id="ARBA00001913"/>
    </source>
</evidence>
<evidence type="ECO:0000259" key="24">
    <source>
        <dbReference type="Pfam" id="PF04138"/>
    </source>
</evidence>
<evidence type="ECO:0000256" key="18">
    <source>
        <dbReference type="ARBA" id="ARBA00074878"/>
    </source>
</evidence>
<dbReference type="RefSeq" id="WP_127054709.1">
    <property type="nucleotide sequence ID" value="NZ_RSCM01000008.1"/>
</dbReference>
<evidence type="ECO:0000256" key="9">
    <source>
        <dbReference type="ARBA" id="ARBA00022676"/>
    </source>
</evidence>
<keyword evidence="26" id="KW-1185">Reference proteome</keyword>
<organism evidence="25 26">
    <name type="scientific">Trichormus variabilis SAG 1403-4b</name>
    <dbReference type="NCBI Taxonomy" id="447716"/>
    <lineage>
        <taxon>Bacteria</taxon>
        <taxon>Bacillati</taxon>
        <taxon>Cyanobacteriota</taxon>
        <taxon>Cyanophyceae</taxon>
        <taxon>Nostocales</taxon>
        <taxon>Nostocaceae</taxon>
        <taxon>Trichormus</taxon>
    </lineage>
</organism>
<evidence type="ECO:0000256" key="15">
    <source>
        <dbReference type="ARBA" id="ARBA00023136"/>
    </source>
</evidence>
<evidence type="ECO:0000256" key="11">
    <source>
        <dbReference type="ARBA" id="ARBA00022692"/>
    </source>
</evidence>
<dbReference type="PANTHER" id="PTHR43398:SF1">
    <property type="entry name" value="DOLICHOL-PHOSPHATE MANNOSYLTRANSFERASE SUBUNIT 1"/>
    <property type="match status" value="1"/>
</dbReference>
<evidence type="ECO:0000256" key="16">
    <source>
        <dbReference type="ARBA" id="ARBA00023211"/>
    </source>
</evidence>
<dbReference type="EMBL" id="RSCM01000008">
    <property type="protein sequence ID" value="RUS96130.1"/>
    <property type="molecule type" value="Genomic_DNA"/>
</dbReference>
<dbReference type="GO" id="GO:0004582">
    <property type="term" value="F:dolichyl-phosphate beta-D-mannosyltransferase activity"/>
    <property type="evidence" value="ECO:0007669"/>
    <property type="project" value="UniProtKB-EC"/>
</dbReference>
<dbReference type="GO" id="GO:0000271">
    <property type="term" value="P:polysaccharide biosynthetic process"/>
    <property type="evidence" value="ECO:0007669"/>
    <property type="project" value="InterPro"/>
</dbReference>
<dbReference type="InterPro" id="IPR029044">
    <property type="entry name" value="Nucleotide-diphossugar_trans"/>
</dbReference>
<keyword evidence="14 22" id="KW-1133">Transmembrane helix</keyword>
<dbReference type="OrthoDB" id="9810303at2"/>
<comment type="cofactor">
    <cofactor evidence="2">
        <name>Mn(2+)</name>
        <dbReference type="ChEBI" id="CHEBI:29035"/>
    </cofactor>
</comment>
<dbReference type="Gene3D" id="3.90.550.10">
    <property type="entry name" value="Spore Coat Polysaccharide Biosynthesis Protein SpsA, Chain A"/>
    <property type="match status" value="1"/>
</dbReference>
<dbReference type="GO" id="GO:0046872">
    <property type="term" value="F:metal ion binding"/>
    <property type="evidence" value="ECO:0007669"/>
    <property type="project" value="UniProtKB-KW"/>
</dbReference>
<dbReference type="GO" id="GO:0016020">
    <property type="term" value="C:membrane"/>
    <property type="evidence" value="ECO:0007669"/>
    <property type="project" value="UniProtKB-SubCell"/>
</dbReference>
<evidence type="ECO:0000256" key="2">
    <source>
        <dbReference type="ARBA" id="ARBA00001936"/>
    </source>
</evidence>
<dbReference type="AlphaFoldDB" id="A0A3S1A9I6"/>
<dbReference type="InterPro" id="IPR001173">
    <property type="entry name" value="Glyco_trans_2-like"/>
</dbReference>
<evidence type="ECO:0000256" key="6">
    <source>
        <dbReference type="ARBA" id="ARBA00004922"/>
    </source>
</evidence>
<dbReference type="EC" id="2.4.1.83" evidence="8"/>
<dbReference type="Proteomes" id="UP000276103">
    <property type="component" value="Unassembled WGS sequence"/>
</dbReference>
<comment type="function">
    <text evidence="17">Transfers mannose from GDP-mannose to dolichol monophosphate to form dolichol phosphate mannose (Dol-P-Man) which is the mannosyl donor in pathways leading to N-glycosylation, glycosyl phosphatidylinositol membrane anchoring, and O-mannosylation of proteins.</text>
</comment>
<keyword evidence="10" id="KW-0808">Transferase</keyword>
<keyword evidence="13" id="KW-0460">Magnesium</keyword>
<feature type="transmembrane region" description="Helical" evidence="22">
    <location>
        <begin position="354"/>
        <end position="378"/>
    </location>
</feature>